<keyword evidence="3" id="KW-1185">Reference proteome</keyword>
<dbReference type="RefSeq" id="WP_091674120.1">
    <property type="nucleotide sequence ID" value="NZ_FOKG01000009.1"/>
</dbReference>
<evidence type="ECO:0000256" key="1">
    <source>
        <dbReference type="SAM" id="MobiDB-lite"/>
    </source>
</evidence>
<feature type="compositionally biased region" description="Basic and acidic residues" evidence="1">
    <location>
        <begin position="49"/>
        <end position="59"/>
    </location>
</feature>
<dbReference type="STRING" id="490629.SAMN05216266_109111"/>
<reference evidence="3" key="1">
    <citation type="submission" date="2016-10" db="EMBL/GenBank/DDBJ databases">
        <authorList>
            <person name="Varghese N."/>
            <person name="Submissions S."/>
        </authorList>
    </citation>
    <scope>NUCLEOTIDE SEQUENCE [LARGE SCALE GENOMIC DNA]</scope>
    <source>
        <strain evidence="3">CGMCC 4.3568</strain>
    </source>
</reference>
<protein>
    <submittedName>
        <fullName evidence="2">Uncharacterized protein</fullName>
    </submittedName>
</protein>
<gene>
    <name evidence="2" type="ORF">SAMN05216266_109111</name>
</gene>
<evidence type="ECO:0000313" key="3">
    <source>
        <dbReference type="Proteomes" id="UP000243799"/>
    </source>
</evidence>
<feature type="region of interest" description="Disordered" evidence="1">
    <location>
        <begin position="34"/>
        <end position="59"/>
    </location>
</feature>
<evidence type="ECO:0000313" key="2">
    <source>
        <dbReference type="EMBL" id="SFB36867.1"/>
    </source>
</evidence>
<dbReference type="Proteomes" id="UP000243799">
    <property type="component" value="Unassembled WGS sequence"/>
</dbReference>
<dbReference type="AlphaFoldDB" id="A0A1I1AFX4"/>
<dbReference type="EMBL" id="FOKG01000009">
    <property type="protein sequence ID" value="SFB36867.1"/>
    <property type="molecule type" value="Genomic_DNA"/>
</dbReference>
<dbReference type="OrthoDB" id="3629665at2"/>
<accession>A0A1I1AFX4</accession>
<proteinExistence type="predicted"/>
<name>A0A1I1AFX4_9PSEU</name>
<sequence length="59" mass="6852">MTSADRLDQLLEMWRRDIDSVPFPEIGLTDIPLQRDKDVSRSYASNRGKTAERDARTTR</sequence>
<organism evidence="2 3">
    <name type="scientific">Amycolatopsis marina</name>
    <dbReference type="NCBI Taxonomy" id="490629"/>
    <lineage>
        <taxon>Bacteria</taxon>
        <taxon>Bacillati</taxon>
        <taxon>Actinomycetota</taxon>
        <taxon>Actinomycetes</taxon>
        <taxon>Pseudonocardiales</taxon>
        <taxon>Pseudonocardiaceae</taxon>
        <taxon>Amycolatopsis</taxon>
    </lineage>
</organism>